<dbReference type="SUPFAM" id="SSF101960">
    <property type="entry name" value="Stabilizer of iron transporter SufD"/>
    <property type="match status" value="1"/>
</dbReference>
<gene>
    <name evidence="4" type="ORF">THFILI_11480</name>
</gene>
<dbReference type="EMBL" id="JPSL02000040">
    <property type="protein sequence ID" value="KGQ22702.1"/>
    <property type="molecule type" value="Genomic_DNA"/>
</dbReference>
<dbReference type="InterPro" id="IPR045595">
    <property type="entry name" value="SufBD_N"/>
</dbReference>
<feature type="domain" description="SUF system FeS cluster assembly SufBD N-terminal" evidence="3">
    <location>
        <begin position="23"/>
        <end position="169"/>
    </location>
</feature>
<dbReference type="Proteomes" id="UP000030364">
    <property type="component" value="Unassembled WGS sequence"/>
</dbReference>
<dbReference type="PATRIC" id="fig|276.5.peg.459"/>
<dbReference type="STRING" id="276.THFILI_11480"/>
<dbReference type="Pfam" id="PF01458">
    <property type="entry name" value="SUFBD_core"/>
    <property type="match status" value="1"/>
</dbReference>
<dbReference type="PANTHER" id="PTHR43575:SF1">
    <property type="entry name" value="PROTEIN ABCI7, CHLOROPLASTIC"/>
    <property type="match status" value="1"/>
</dbReference>
<proteinExistence type="inferred from homology"/>
<accession>A0A0A2WVB8</accession>
<dbReference type="PANTHER" id="PTHR43575">
    <property type="entry name" value="PROTEIN ABCI7, CHLOROPLASTIC"/>
    <property type="match status" value="1"/>
</dbReference>
<dbReference type="NCBIfam" id="TIGR01981">
    <property type="entry name" value="sufD"/>
    <property type="match status" value="1"/>
</dbReference>
<name>A0A0A2WVB8_THEFI</name>
<dbReference type="AlphaFoldDB" id="A0A0A2WVB8"/>
<keyword evidence="4" id="KW-0547">Nucleotide-binding</keyword>
<dbReference type="InterPro" id="IPR037284">
    <property type="entry name" value="SUF_FeS_clus_asmbl_SufBD_sf"/>
</dbReference>
<dbReference type="Pfam" id="PF19295">
    <property type="entry name" value="SufBD_N"/>
    <property type="match status" value="1"/>
</dbReference>
<evidence type="ECO:0000313" key="5">
    <source>
        <dbReference type="Proteomes" id="UP000030364"/>
    </source>
</evidence>
<evidence type="ECO:0000259" key="2">
    <source>
        <dbReference type="Pfam" id="PF01458"/>
    </source>
</evidence>
<comment type="caution">
    <text evidence="4">The sequence shown here is derived from an EMBL/GenBank/DDBJ whole genome shotgun (WGS) entry which is preliminary data.</text>
</comment>
<dbReference type="InterPro" id="IPR011542">
    <property type="entry name" value="SUF_FeS_clus_asmbl_SufD"/>
</dbReference>
<dbReference type="InterPro" id="IPR000825">
    <property type="entry name" value="SUF_FeS_clus_asmbl_SufBD_core"/>
</dbReference>
<dbReference type="OrthoDB" id="9803529at2"/>
<dbReference type="InterPro" id="IPR055346">
    <property type="entry name" value="Fe-S_cluster_assembly_SufBD"/>
</dbReference>
<keyword evidence="4" id="KW-0067">ATP-binding</keyword>
<dbReference type="GO" id="GO:0005524">
    <property type="term" value="F:ATP binding"/>
    <property type="evidence" value="ECO:0007669"/>
    <property type="project" value="UniProtKB-KW"/>
</dbReference>
<organism evidence="4 5">
    <name type="scientific">Thermus filiformis</name>
    <dbReference type="NCBI Taxonomy" id="276"/>
    <lineage>
        <taxon>Bacteria</taxon>
        <taxon>Thermotogati</taxon>
        <taxon>Deinococcota</taxon>
        <taxon>Deinococci</taxon>
        <taxon>Thermales</taxon>
        <taxon>Thermaceae</taxon>
        <taxon>Thermus</taxon>
    </lineage>
</organism>
<sequence>MKTLAYSPAEVRRLSQALGEPAWLLEKRLQALEAFARLPYPTQKDEAWRYTDLSQAPLEAPLEEPKGRRLGRDELPKSVRARLEKTDAAAFLVFLGPDLVYSEVPEELLAQGVVFTDLRTALKTHPEKVEGALFQVLGFEEKFGTQNAALFTHGAFLYVPAGVEVKKPLGVFKVLEGGKVASVGRSLLFLEDNAQATYIEEYLSDDLEPTLHLSATEMLLRPGARLRHAHVQTLGDGVYHLHRQRALLERDSALNDLVATFGGRLSRAEVASELLGPGAESEMLGLYFAHGEQHFDHYTLQHHVAHHTRSDLLYKGAVKDRAHAVYSGLIRLEPKAQKTDAYQANRNLLLSPTARVDSIPQLEIAANDVRCTHGSTTAPVDEMQLFYLQSRGLSRSLAQELLVKAHLADVLTRIPLEALRLHLEAVIEEKVRL</sequence>
<evidence type="ECO:0000256" key="1">
    <source>
        <dbReference type="ARBA" id="ARBA00043967"/>
    </source>
</evidence>
<comment type="similarity">
    <text evidence="1">Belongs to the iron-sulfur cluster assembly SufBD family.</text>
</comment>
<evidence type="ECO:0000259" key="3">
    <source>
        <dbReference type="Pfam" id="PF19295"/>
    </source>
</evidence>
<protein>
    <submittedName>
        <fullName evidence="4">ABC transporter ATP-binding protein</fullName>
    </submittedName>
</protein>
<feature type="domain" description="SUF system FeS cluster assembly SufBD core" evidence="2">
    <location>
        <begin position="178"/>
        <end position="405"/>
    </location>
</feature>
<dbReference type="GO" id="GO:0016226">
    <property type="term" value="P:iron-sulfur cluster assembly"/>
    <property type="evidence" value="ECO:0007669"/>
    <property type="project" value="InterPro"/>
</dbReference>
<dbReference type="RefSeq" id="WP_038061585.1">
    <property type="nucleotide sequence ID" value="NZ_JPSL02000040.1"/>
</dbReference>
<reference evidence="4 5" key="1">
    <citation type="journal article" date="2015" name="Genome Announc.">
        <title>Draft Genome Sequence of the Thermophile Thermus filiformis ATCC 43280, Producer of Carotenoid-(Di)glucoside-Branched Fatty Acid (Di)esters and Source of Hyperthermostable Enzymes of Biotechnological Interest.</title>
        <authorList>
            <person name="Mandelli F."/>
            <person name="Oliveira Ramires B."/>
            <person name="Couger M.B."/>
            <person name="Paixao D.A."/>
            <person name="Camilo C.M."/>
            <person name="Polikarpov I."/>
            <person name="Prade R."/>
            <person name="Riano-Pachon D.M."/>
            <person name="Squina F.M."/>
        </authorList>
    </citation>
    <scope>NUCLEOTIDE SEQUENCE [LARGE SCALE GENOMIC DNA]</scope>
    <source>
        <strain evidence="4 5">ATCC 43280</strain>
    </source>
</reference>
<evidence type="ECO:0000313" key="4">
    <source>
        <dbReference type="EMBL" id="KGQ22702.1"/>
    </source>
</evidence>
<keyword evidence="5" id="KW-1185">Reference proteome</keyword>